<protein>
    <recommendedName>
        <fullName evidence="3">Cthe-2314-like HEPN domain-containing protein</fullName>
    </recommendedName>
</protein>
<reference evidence="1 2" key="1">
    <citation type="submission" date="2015-10" db="EMBL/GenBank/DDBJ databases">
        <authorList>
            <person name="Gilbert D.G."/>
        </authorList>
    </citation>
    <scope>NUCLEOTIDE SEQUENCE [LARGE SCALE GENOMIC DNA]</scope>
    <source>
        <strain evidence="2">HZ-22</strain>
    </source>
</reference>
<proteinExistence type="predicted"/>
<sequence length="244" mass="29230">MSRLRRKETLASIMGFGFIHFEFHLIEDYMNHMETHFERELKNIEVEYDNFQKSKEVDKSEYSEEYLDHIQDSFIDNVFMFNDVYIKNYRNAQIIQLYSFFEDVLKRGCDRFASYKQTDYRVDDLKGNNDIDKVKKFLKQSAKVDFSILNPEWSFIDNFRQVRNLVVHHKGIIKNNDTVNNSDKKFNNIKSFSKGKFTLKQYVSSQNRFEIVLDNPKFFKEIVNNIESLLDKIGSKEMPLNEVK</sequence>
<gene>
    <name evidence="1" type="ORF">APS56_01430</name>
</gene>
<evidence type="ECO:0008006" key="3">
    <source>
        <dbReference type="Google" id="ProtNLM"/>
    </source>
</evidence>
<dbReference type="Proteomes" id="UP000057981">
    <property type="component" value="Chromosome"/>
</dbReference>
<dbReference type="KEGG" id="ahz:APS56_01430"/>
<accession>A0A0P0CD27</accession>
<dbReference type="STRING" id="1736674.APS56_01430"/>
<dbReference type="OrthoDB" id="1490886at2"/>
<dbReference type="AlphaFoldDB" id="A0A0P0CD27"/>
<organism evidence="1 2">
    <name type="scientific">Pseudalgibacter alginicilyticus</name>
    <dbReference type="NCBI Taxonomy" id="1736674"/>
    <lineage>
        <taxon>Bacteria</taxon>
        <taxon>Pseudomonadati</taxon>
        <taxon>Bacteroidota</taxon>
        <taxon>Flavobacteriia</taxon>
        <taxon>Flavobacteriales</taxon>
        <taxon>Flavobacteriaceae</taxon>
        <taxon>Pseudalgibacter</taxon>
    </lineage>
</organism>
<evidence type="ECO:0000313" key="2">
    <source>
        <dbReference type="Proteomes" id="UP000057981"/>
    </source>
</evidence>
<dbReference type="EMBL" id="CP012898">
    <property type="protein sequence ID" value="ALJ03892.1"/>
    <property type="molecule type" value="Genomic_DNA"/>
</dbReference>
<evidence type="ECO:0000313" key="1">
    <source>
        <dbReference type="EMBL" id="ALJ03892.1"/>
    </source>
</evidence>
<dbReference type="RefSeq" id="WP_054724086.1">
    <property type="nucleotide sequence ID" value="NZ_CP012898.1"/>
</dbReference>
<name>A0A0P0CD27_9FLAO</name>
<keyword evidence="2" id="KW-1185">Reference proteome</keyword>